<dbReference type="EMBL" id="DVOR01000196">
    <property type="protein sequence ID" value="HIV09661.1"/>
    <property type="molecule type" value="Genomic_DNA"/>
</dbReference>
<evidence type="ECO:0000256" key="1">
    <source>
        <dbReference type="SAM" id="SignalP"/>
    </source>
</evidence>
<reference evidence="2" key="1">
    <citation type="submission" date="2020-10" db="EMBL/GenBank/DDBJ databases">
        <authorList>
            <person name="Gilroy R."/>
        </authorList>
    </citation>
    <scope>NUCLEOTIDE SEQUENCE</scope>
    <source>
        <strain evidence="2">35461</strain>
    </source>
</reference>
<evidence type="ECO:0000313" key="2">
    <source>
        <dbReference type="EMBL" id="HIV09661.1"/>
    </source>
</evidence>
<comment type="caution">
    <text evidence="2">The sequence shown here is derived from an EMBL/GenBank/DDBJ whole genome shotgun (WGS) entry which is preliminary data.</text>
</comment>
<sequence length="286" mass="30015">MKRLLVAAFACLLGFGTAWAAVEGNNTAVVIRKAPVVSKTGYQFLCVPVRGFDITGQGQVEGLPLNDVIPPTTEGFVADTTKLLVEDNIADKGYVANGAYKLSTVDGTPRWVTQDGSATTDIGTGMVAHAARLWLNVSGPLTDQAQQDALQDAFQAALAKKGLALAPAAATETASASETIFAGEQVAASGALITDPQDGVKAYGNATSVPVDIRKTAFIASPTVGDQVLRIKEGKKDYRVVKYYGTAGWRGMGFKAVEADFMIQPGEAFYFAHNASQPIVSPEPAN</sequence>
<organism evidence="2 3">
    <name type="scientific">Candidatus Spyradenecus faecavium</name>
    <dbReference type="NCBI Taxonomy" id="2840947"/>
    <lineage>
        <taxon>Bacteria</taxon>
        <taxon>Pseudomonadati</taxon>
        <taxon>Lentisphaerota</taxon>
        <taxon>Lentisphaeria</taxon>
        <taxon>Lentisphaerales</taxon>
        <taxon>Lentisphaeraceae</taxon>
        <taxon>Lentisphaeraceae incertae sedis</taxon>
        <taxon>Candidatus Spyradenecus</taxon>
    </lineage>
</organism>
<feature type="chain" id="PRO_5039129631" evidence="1">
    <location>
        <begin position="21"/>
        <end position="286"/>
    </location>
</feature>
<gene>
    <name evidence="2" type="ORF">IAC79_06080</name>
</gene>
<proteinExistence type="predicted"/>
<dbReference type="Proteomes" id="UP000886845">
    <property type="component" value="Unassembled WGS sequence"/>
</dbReference>
<keyword evidence="1" id="KW-0732">Signal</keyword>
<accession>A0A9D1NN03</accession>
<dbReference type="AlphaFoldDB" id="A0A9D1NN03"/>
<reference evidence="2" key="2">
    <citation type="journal article" date="2021" name="PeerJ">
        <title>Extensive microbial diversity within the chicken gut microbiome revealed by metagenomics and culture.</title>
        <authorList>
            <person name="Gilroy R."/>
            <person name="Ravi A."/>
            <person name="Getino M."/>
            <person name="Pursley I."/>
            <person name="Horton D.L."/>
            <person name="Alikhan N.F."/>
            <person name="Baker D."/>
            <person name="Gharbi K."/>
            <person name="Hall N."/>
            <person name="Watson M."/>
            <person name="Adriaenssens E.M."/>
            <person name="Foster-Nyarko E."/>
            <person name="Jarju S."/>
            <person name="Secka A."/>
            <person name="Antonio M."/>
            <person name="Oren A."/>
            <person name="Chaudhuri R.R."/>
            <person name="La Ragione R."/>
            <person name="Hildebrand F."/>
            <person name="Pallen M.J."/>
        </authorList>
    </citation>
    <scope>NUCLEOTIDE SEQUENCE</scope>
    <source>
        <strain evidence="2">35461</strain>
    </source>
</reference>
<protein>
    <submittedName>
        <fullName evidence="2">Uncharacterized protein</fullName>
    </submittedName>
</protein>
<feature type="signal peptide" evidence="1">
    <location>
        <begin position="1"/>
        <end position="20"/>
    </location>
</feature>
<name>A0A9D1NN03_9BACT</name>
<evidence type="ECO:0000313" key="3">
    <source>
        <dbReference type="Proteomes" id="UP000886845"/>
    </source>
</evidence>